<evidence type="ECO:0000256" key="1">
    <source>
        <dbReference type="SAM" id="Phobius"/>
    </source>
</evidence>
<keyword evidence="1" id="KW-0472">Membrane</keyword>
<keyword evidence="1" id="KW-0812">Transmembrane</keyword>
<sequence length="69" mass="7857">MLTVTLHTPFHAHRLILVLIPSCSAQFASALLRLIFIPEPSEAQQGLCSRYWSLGRRRRVNATYNDTSM</sequence>
<dbReference type="EMBL" id="VSRR010142571">
    <property type="protein sequence ID" value="MPD04754.1"/>
    <property type="molecule type" value="Genomic_DNA"/>
</dbReference>
<gene>
    <name evidence="2" type="ORF">E2C01_100460</name>
</gene>
<keyword evidence="3" id="KW-1185">Reference proteome</keyword>
<evidence type="ECO:0000313" key="2">
    <source>
        <dbReference type="EMBL" id="MPD04754.1"/>
    </source>
</evidence>
<name>A0A5B7KDE3_PORTR</name>
<proteinExistence type="predicted"/>
<protein>
    <submittedName>
        <fullName evidence="2">Uncharacterized protein</fullName>
    </submittedName>
</protein>
<feature type="transmembrane region" description="Helical" evidence="1">
    <location>
        <begin position="15"/>
        <end position="36"/>
    </location>
</feature>
<dbReference type="AlphaFoldDB" id="A0A5B7KDE3"/>
<keyword evidence="1" id="KW-1133">Transmembrane helix</keyword>
<evidence type="ECO:0000313" key="3">
    <source>
        <dbReference type="Proteomes" id="UP000324222"/>
    </source>
</evidence>
<reference evidence="2 3" key="1">
    <citation type="submission" date="2019-05" db="EMBL/GenBank/DDBJ databases">
        <title>Another draft genome of Portunus trituberculatus and its Hox gene families provides insights of decapod evolution.</title>
        <authorList>
            <person name="Jeong J.-H."/>
            <person name="Song I."/>
            <person name="Kim S."/>
            <person name="Choi T."/>
            <person name="Kim D."/>
            <person name="Ryu S."/>
            <person name="Kim W."/>
        </authorList>
    </citation>
    <scope>NUCLEOTIDE SEQUENCE [LARGE SCALE GENOMIC DNA]</scope>
    <source>
        <tissue evidence="2">Muscle</tissue>
    </source>
</reference>
<comment type="caution">
    <text evidence="2">The sequence shown here is derived from an EMBL/GenBank/DDBJ whole genome shotgun (WGS) entry which is preliminary data.</text>
</comment>
<accession>A0A5B7KDE3</accession>
<organism evidence="2 3">
    <name type="scientific">Portunus trituberculatus</name>
    <name type="common">Swimming crab</name>
    <name type="synonym">Neptunus trituberculatus</name>
    <dbReference type="NCBI Taxonomy" id="210409"/>
    <lineage>
        <taxon>Eukaryota</taxon>
        <taxon>Metazoa</taxon>
        <taxon>Ecdysozoa</taxon>
        <taxon>Arthropoda</taxon>
        <taxon>Crustacea</taxon>
        <taxon>Multicrustacea</taxon>
        <taxon>Malacostraca</taxon>
        <taxon>Eumalacostraca</taxon>
        <taxon>Eucarida</taxon>
        <taxon>Decapoda</taxon>
        <taxon>Pleocyemata</taxon>
        <taxon>Brachyura</taxon>
        <taxon>Eubrachyura</taxon>
        <taxon>Portunoidea</taxon>
        <taxon>Portunidae</taxon>
        <taxon>Portuninae</taxon>
        <taxon>Portunus</taxon>
    </lineage>
</organism>
<dbReference type="Proteomes" id="UP000324222">
    <property type="component" value="Unassembled WGS sequence"/>
</dbReference>